<protein>
    <recommendedName>
        <fullName evidence="3">YD repeat-containing protein</fullName>
    </recommendedName>
</protein>
<dbReference type="EMBL" id="QGDT01000006">
    <property type="protein sequence ID" value="PWJ57786.1"/>
    <property type="molecule type" value="Genomic_DNA"/>
</dbReference>
<feature type="non-terminal residue" evidence="1">
    <location>
        <position position="43"/>
    </location>
</feature>
<sequence>MTFPDGGQPDSKTWYDRLGRQIRTETEGFDGTIIQTQTYDAKG</sequence>
<keyword evidence="2" id="KW-1185">Reference proteome</keyword>
<name>A0A316AJC7_9BACT</name>
<evidence type="ECO:0000313" key="1">
    <source>
        <dbReference type="EMBL" id="PWJ57786.1"/>
    </source>
</evidence>
<gene>
    <name evidence="1" type="ORF">CLV98_106258</name>
</gene>
<reference evidence="1 2" key="1">
    <citation type="submission" date="2018-03" db="EMBL/GenBank/DDBJ databases">
        <title>Genomic Encyclopedia of Archaeal and Bacterial Type Strains, Phase II (KMG-II): from individual species to whole genera.</title>
        <authorList>
            <person name="Goeker M."/>
        </authorList>
    </citation>
    <scope>NUCLEOTIDE SEQUENCE [LARGE SCALE GENOMIC DNA]</scope>
    <source>
        <strain evidence="1 2">DSM 100346</strain>
    </source>
</reference>
<evidence type="ECO:0008006" key="3">
    <source>
        <dbReference type="Google" id="ProtNLM"/>
    </source>
</evidence>
<dbReference type="AlphaFoldDB" id="A0A316AJC7"/>
<organism evidence="1 2">
    <name type="scientific">Dyadobacter jejuensis</name>
    <dbReference type="NCBI Taxonomy" id="1082580"/>
    <lineage>
        <taxon>Bacteria</taxon>
        <taxon>Pseudomonadati</taxon>
        <taxon>Bacteroidota</taxon>
        <taxon>Cytophagia</taxon>
        <taxon>Cytophagales</taxon>
        <taxon>Spirosomataceae</taxon>
        <taxon>Dyadobacter</taxon>
    </lineage>
</organism>
<accession>A0A316AJC7</accession>
<proteinExistence type="predicted"/>
<evidence type="ECO:0000313" key="2">
    <source>
        <dbReference type="Proteomes" id="UP000245880"/>
    </source>
</evidence>
<comment type="caution">
    <text evidence="1">The sequence shown here is derived from an EMBL/GenBank/DDBJ whole genome shotgun (WGS) entry which is preliminary data.</text>
</comment>
<dbReference type="Proteomes" id="UP000245880">
    <property type="component" value="Unassembled WGS sequence"/>
</dbReference>